<dbReference type="AlphaFoldDB" id="A0A347VL31"/>
<dbReference type="InterPro" id="IPR002826">
    <property type="entry name" value="MptE-like"/>
</dbReference>
<reference evidence="3 4" key="1">
    <citation type="journal article" date="2014" name="Genome Announc.">
        <title>Draft genome sequences of eight enterohepatic helicobacter species isolated from both laboratory and wild rodents.</title>
        <authorList>
            <person name="Sheh A."/>
            <person name="Shen Z."/>
            <person name="Fox J.G."/>
        </authorList>
    </citation>
    <scope>NUCLEOTIDE SEQUENCE [LARGE SCALE GENOMIC DNA]</scope>
    <source>
        <strain evidence="3 4">MIT 97-6194</strain>
    </source>
</reference>
<dbReference type="PANTHER" id="PTHR41786:SF1">
    <property type="entry name" value="6-HYDROXYMETHYLPTERIN DIPHOSPHOKINASE MPTE-LIKE DOMAIN-CONTAINING PROTEIN"/>
    <property type="match status" value="1"/>
</dbReference>
<dbReference type="OrthoDB" id="5404763at2"/>
<sequence length="824" mass="93749">MKYTNEQLQINFYKNMEFFRVNNEKLFRALQSPALRYNLHIDVHGFNIINLQNNTLFYPLIECEDSTHFIESKGVNSNKNSENKKKQYAMLAAHKDLAKTPSKNAKWKMHLSCNADLSHNFTDESKLKITAKYCNDMYKNCIKKVIESSSIDFNKLENLQLDSKNIMEYGIKDSIKVDNSNIPNFLKQKVSMKDSINLDSNTKSNIESSNQKCYDLKQEYINNITESYADSKFLPLTCIYGLLGGIFLQDLLEQGYHFHSLIIYEDDIDLFRISLYFLDFSLLFSRCGSDFVKNSTLIMISQVNTDIISSLIRKIRVTFSLTSISLKQYESKNVTLLQEFIAKERAAILRGWGSFEDEMIGFKNALVNLKNCHLLDSNIKRCNAPICVVGNGPSLDLNLDFIKKNADKMIIFSCGTALKVLRHHGIKPDFQIEIERISYLGDVLRQENLDDIPLIFGQMTNCDAVNLSVESFAFMRGGSASAYLETKNISEDKKVLSKVTDDNLKCEKMKQNSMLDSKSDTQNKIDSIESVANLDSKKYEDSKILKDSKESENTKIGQKKSHFTLEFSAPFVGNAGVALSAILGSDVILCGLDCGYIKGFSKHAKHSYYGDESDKIPRDCFKVAGNKNLEVFSNDLFYLSAKNVEFAIAFYKTNHVINLGFGAKFKHTLSLNESDFSLKNIDKNAGIAMIKSNFKKATLDVKKGEIMQIIKDYILKVEEILDSKNNNLKEQKVIESKSINLKEIYDKIDNIESILHSLISIEKNRKGIILLEGSTLHLCHSLLISSIFAPKNLKNQSFYNELKNIFTATFRVIYDELVAELQII</sequence>
<gene>
    <name evidence="2" type="ORF">DCO61_11590</name>
    <name evidence="3" type="ORF">LS64_004310</name>
</gene>
<name>A0A347VL31_9HELI</name>
<protein>
    <submittedName>
        <fullName evidence="3">DUF115 domain-containing protein</fullName>
    </submittedName>
</protein>
<reference evidence="2 5" key="4">
    <citation type="submission" date="2019-12" db="EMBL/GenBank/DDBJ databases">
        <title>Multi-Generational Helicobacter saguini Isolates.</title>
        <authorList>
            <person name="Mannion A."/>
            <person name="Shen Z."/>
            <person name="Fox J.G."/>
        </authorList>
    </citation>
    <scope>NUCLEOTIDE SEQUENCE [LARGE SCALE GENOMIC DNA]</scope>
    <source>
        <strain evidence="2">16-048</strain>
        <strain evidence="5">16-048 (F4)</strain>
    </source>
</reference>
<evidence type="ECO:0000259" key="1">
    <source>
        <dbReference type="Pfam" id="PF01973"/>
    </source>
</evidence>
<reference evidence="3 4" key="2">
    <citation type="journal article" date="2016" name="Infect. Immun.">
        <title>Helicobacter saguini, a Novel Helicobacter Isolated from Cotton-Top Tamarins with Ulcerative Colitis, Has Proinflammatory Properties and Induces Typhlocolitis and Dysplasia in Gnotobiotic IL-10-/- Mice.</title>
        <authorList>
            <person name="Shen Z."/>
            <person name="Mannion A."/>
            <person name="Whary M.T."/>
            <person name="Muthupalani S."/>
            <person name="Sheh A."/>
            <person name="Feng Y."/>
            <person name="Gong G."/>
            <person name="Vandamme P."/>
            <person name="Holcombe H.R."/>
            <person name="Paster B.J."/>
            <person name="Fox J.G."/>
        </authorList>
    </citation>
    <scope>NUCLEOTIDE SEQUENCE [LARGE SCALE GENOMIC DNA]</scope>
    <source>
        <strain evidence="3 4">MIT 97-6194</strain>
    </source>
</reference>
<evidence type="ECO:0000313" key="3">
    <source>
        <dbReference type="EMBL" id="TLD94747.1"/>
    </source>
</evidence>
<reference evidence="3" key="3">
    <citation type="submission" date="2018-04" db="EMBL/GenBank/DDBJ databases">
        <authorList>
            <person name="Sheh A."/>
            <person name="Shen Z."/>
            <person name="Mannion A.J."/>
            <person name="Fox J.G."/>
        </authorList>
    </citation>
    <scope>NUCLEOTIDE SEQUENCE</scope>
    <source>
        <strain evidence="3">MIT 97-6194</strain>
    </source>
</reference>
<organism evidence="3 4">
    <name type="scientific">Helicobacter saguini</name>
    <dbReference type="NCBI Taxonomy" id="1548018"/>
    <lineage>
        <taxon>Bacteria</taxon>
        <taxon>Pseudomonadati</taxon>
        <taxon>Campylobacterota</taxon>
        <taxon>Epsilonproteobacteria</taxon>
        <taxon>Campylobacterales</taxon>
        <taxon>Helicobacteraceae</taxon>
        <taxon>Helicobacter</taxon>
    </lineage>
</organism>
<proteinExistence type="predicted"/>
<dbReference type="PANTHER" id="PTHR41786">
    <property type="entry name" value="MOTILITY ACCESSORY FACTOR MAF"/>
    <property type="match status" value="1"/>
</dbReference>
<feature type="domain" description="6-hydroxymethylpterin diphosphokinase MptE-like" evidence="1">
    <location>
        <begin position="366"/>
        <end position="494"/>
    </location>
</feature>
<dbReference type="EMBL" id="JRMP02000005">
    <property type="protein sequence ID" value="TLD94747.1"/>
    <property type="molecule type" value="Genomic_DNA"/>
</dbReference>
<keyword evidence="4" id="KW-1185">Reference proteome</keyword>
<dbReference type="EMBL" id="QBIU01000002">
    <property type="protein sequence ID" value="MWV70605.1"/>
    <property type="molecule type" value="Genomic_DNA"/>
</dbReference>
<evidence type="ECO:0000313" key="4">
    <source>
        <dbReference type="Proteomes" id="UP000029714"/>
    </source>
</evidence>
<accession>A0A347VL31</accession>
<evidence type="ECO:0000313" key="5">
    <source>
        <dbReference type="Proteomes" id="UP000477070"/>
    </source>
</evidence>
<dbReference type="Pfam" id="PF01973">
    <property type="entry name" value="MptE-like"/>
    <property type="match status" value="1"/>
</dbReference>
<dbReference type="Proteomes" id="UP000477070">
    <property type="component" value="Unassembled WGS sequence"/>
</dbReference>
<dbReference type="RefSeq" id="WP_052062483.1">
    <property type="nucleotide sequence ID" value="NZ_JRMP02000005.1"/>
</dbReference>
<comment type="caution">
    <text evidence="3">The sequence shown here is derived from an EMBL/GenBank/DDBJ whole genome shotgun (WGS) entry which is preliminary data.</text>
</comment>
<evidence type="ECO:0000313" key="2">
    <source>
        <dbReference type="EMBL" id="MWV70605.1"/>
    </source>
</evidence>
<dbReference type="Proteomes" id="UP000029714">
    <property type="component" value="Unassembled WGS sequence"/>
</dbReference>